<evidence type="ECO:0000256" key="1">
    <source>
        <dbReference type="ARBA" id="ARBA00022723"/>
    </source>
</evidence>
<dbReference type="OrthoDB" id="9811543at2"/>
<gene>
    <name evidence="6" type="ORF">SSCH_470010</name>
</gene>
<dbReference type="EMBL" id="CDRZ01000244">
    <property type="protein sequence ID" value="CEO89382.1"/>
    <property type="molecule type" value="Genomic_DNA"/>
</dbReference>
<dbReference type="PROSITE" id="PS51128">
    <property type="entry name" value="ZF_DKSA_2"/>
    <property type="match status" value="1"/>
</dbReference>
<name>A0A0B7MNU2_9FIRM</name>
<protein>
    <submittedName>
        <fullName evidence="6">Transcriptional regulator, TraR/DksA family</fullName>
    </submittedName>
</protein>
<evidence type="ECO:0000256" key="2">
    <source>
        <dbReference type="ARBA" id="ARBA00022771"/>
    </source>
</evidence>
<evidence type="ECO:0000259" key="5">
    <source>
        <dbReference type="Pfam" id="PF01258"/>
    </source>
</evidence>
<dbReference type="AlphaFoldDB" id="A0A0B7MNU2"/>
<dbReference type="SUPFAM" id="SSF57716">
    <property type="entry name" value="Glucocorticoid receptor-like (DNA-binding domain)"/>
    <property type="match status" value="1"/>
</dbReference>
<dbReference type="InterPro" id="IPR020458">
    <property type="entry name" value="Znf_DskA_TraR_CS"/>
</dbReference>
<dbReference type="PROSITE" id="PS01102">
    <property type="entry name" value="ZF_DKSA_1"/>
    <property type="match status" value="1"/>
</dbReference>
<dbReference type="Pfam" id="PF01258">
    <property type="entry name" value="zf-dskA_traR"/>
    <property type="match status" value="1"/>
</dbReference>
<feature type="zinc finger region" description="dksA C4-type" evidence="4">
    <location>
        <begin position="92"/>
        <end position="116"/>
    </location>
</feature>
<dbReference type="PANTHER" id="PTHR33823">
    <property type="entry name" value="RNA POLYMERASE-BINDING TRANSCRIPTION FACTOR DKSA-RELATED"/>
    <property type="match status" value="1"/>
</dbReference>
<dbReference type="InterPro" id="IPR014240">
    <property type="entry name" value="YteA"/>
</dbReference>
<dbReference type="Proteomes" id="UP000046155">
    <property type="component" value="Unassembled WGS sequence"/>
</dbReference>
<dbReference type="RefSeq" id="WP_052835548.1">
    <property type="nucleotide sequence ID" value="NZ_CDRZ01000244.1"/>
</dbReference>
<reference evidence="7" key="1">
    <citation type="submission" date="2015-01" db="EMBL/GenBank/DDBJ databases">
        <authorList>
            <person name="Manzoor Shahid"/>
            <person name="Zubair Saima"/>
        </authorList>
    </citation>
    <scope>NUCLEOTIDE SEQUENCE [LARGE SCALE GENOMIC DNA]</scope>
    <source>
        <strain evidence="7">Sp3</strain>
    </source>
</reference>
<feature type="domain" description="Zinc finger DksA/TraR C4-type" evidence="5">
    <location>
        <begin position="87"/>
        <end position="119"/>
    </location>
</feature>
<keyword evidence="2" id="KW-0863">Zinc-finger</keyword>
<evidence type="ECO:0000256" key="3">
    <source>
        <dbReference type="ARBA" id="ARBA00022833"/>
    </source>
</evidence>
<keyword evidence="3" id="KW-0862">Zinc</keyword>
<dbReference type="InterPro" id="IPR037187">
    <property type="entry name" value="DnaK_N"/>
</dbReference>
<evidence type="ECO:0000313" key="7">
    <source>
        <dbReference type="Proteomes" id="UP000046155"/>
    </source>
</evidence>
<keyword evidence="7" id="KW-1185">Reference proteome</keyword>
<dbReference type="PANTHER" id="PTHR33823:SF4">
    <property type="entry name" value="GENERAL STRESS PROTEIN 16O"/>
    <property type="match status" value="1"/>
</dbReference>
<accession>A0A0B7MNU2</accession>
<evidence type="ECO:0000313" key="6">
    <source>
        <dbReference type="EMBL" id="CEO89382.1"/>
    </source>
</evidence>
<proteinExistence type="predicted"/>
<dbReference type="SUPFAM" id="SSF109635">
    <property type="entry name" value="DnaK suppressor protein DksA, alpha-hairpin domain"/>
    <property type="match status" value="1"/>
</dbReference>
<dbReference type="InterPro" id="IPR000962">
    <property type="entry name" value="Znf_DskA_TraR"/>
</dbReference>
<keyword evidence="1" id="KW-0479">Metal-binding</keyword>
<organism evidence="6 7">
    <name type="scientific">Syntrophaceticus schinkii</name>
    <dbReference type="NCBI Taxonomy" id="499207"/>
    <lineage>
        <taxon>Bacteria</taxon>
        <taxon>Bacillati</taxon>
        <taxon>Bacillota</taxon>
        <taxon>Clostridia</taxon>
        <taxon>Thermoanaerobacterales</taxon>
        <taxon>Thermoanaerobacterales Family III. Incertae Sedis</taxon>
        <taxon>Syntrophaceticus</taxon>
    </lineage>
</organism>
<dbReference type="Gene3D" id="1.20.120.910">
    <property type="entry name" value="DksA, coiled-coil domain"/>
    <property type="match status" value="1"/>
</dbReference>
<evidence type="ECO:0000256" key="4">
    <source>
        <dbReference type="PROSITE-ProRule" id="PRU00510"/>
    </source>
</evidence>
<dbReference type="NCBIfam" id="TIGR02890">
    <property type="entry name" value="bacill_yteA"/>
    <property type="match status" value="1"/>
</dbReference>
<dbReference type="GO" id="GO:0008270">
    <property type="term" value="F:zinc ion binding"/>
    <property type="evidence" value="ECO:0007669"/>
    <property type="project" value="UniProtKB-KW"/>
</dbReference>
<sequence>MEQDKLAYFRWLLEGEKRSAQDSLSSLEEAEVLGGLRDSINELSMYDNHPADIGTETFERSKDIGLKDLAQRQIKEINDALGRITEGNYGICEGCGEEIPEERLEAMPSTTFCYQCRQKLDDQVTAHRRPVEEGVVMPPFGGFAENRLHTKHEVQFDGEDAWQAVERFGTSSDFENRDGRGGNC</sequence>